<accession>J3MSA6</accession>
<dbReference type="Proteomes" id="UP000006038">
    <property type="component" value="Chromosome 8"/>
</dbReference>
<dbReference type="InterPro" id="IPR007021">
    <property type="entry name" value="DUF659"/>
</dbReference>
<evidence type="ECO:0000313" key="3">
    <source>
        <dbReference type="EnsemblPlants" id="OB08G19850.1"/>
    </source>
</evidence>
<dbReference type="PANTHER" id="PTHR32166">
    <property type="entry name" value="OSJNBA0013A04.12 PROTEIN"/>
    <property type="match status" value="1"/>
</dbReference>
<feature type="compositionally biased region" description="Basic residues" evidence="1">
    <location>
        <begin position="1"/>
        <end position="12"/>
    </location>
</feature>
<dbReference type="Gramene" id="OB08G19850.1">
    <property type="protein sequence ID" value="OB08G19850.1"/>
    <property type="gene ID" value="OB08G19850"/>
</dbReference>
<reference evidence="3" key="1">
    <citation type="journal article" date="2013" name="Nat. Commun.">
        <title>Whole-genome sequencing of Oryza brachyantha reveals mechanisms underlying Oryza genome evolution.</title>
        <authorList>
            <person name="Chen J."/>
            <person name="Huang Q."/>
            <person name="Gao D."/>
            <person name="Wang J."/>
            <person name="Lang Y."/>
            <person name="Liu T."/>
            <person name="Li B."/>
            <person name="Bai Z."/>
            <person name="Luis Goicoechea J."/>
            <person name="Liang C."/>
            <person name="Chen C."/>
            <person name="Zhang W."/>
            <person name="Sun S."/>
            <person name="Liao Y."/>
            <person name="Zhang X."/>
            <person name="Yang L."/>
            <person name="Song C."/>
            <person name="Wang M."/>
            <person name="Shi J."/>
            <person name="Liu G."/>
            <person name="Liu J."/>
            <person name="Zhou H."/>
            <person name="Zhou W."/>
            <person name="Yu Q."/>
            <person name="An N."/>
            <person name="Chen Y."/>
            <person name="Cai Q."/>
            <person name="Wang B."/>
            <person name="Liu B."/>
            <person name="Min J."/>
            <person name="Huang Y."/>
            <person name="Wu H."/>
            <person name="Li Z."/>
            <person name="Zhang Y."/>
            <person name="Yin Y."/>
            <person name="Song W."/>
            <person name="Jiang J."/>
            <person name="Jackson S.A."/>
            <person name="Wing R.A."/>
            <person name="Wang J."/>
            <person name="Chen M."/>
        </authorList>
    </citation>
    <scope>NUCLEOTIDE SEQUENCE [LARGE SCALE GENOMIC DNA]</scope>
    <source>
        <strain evidence="3">cv. IRGC 101232</strain>
    </source>
</reference>
<keyword evidence="4" id="KW-1185">Reference proteome</keyword>
<dbReference type="EnsemblPlants" id="OB08G19850.1">
    <property type="protein sequence ID" value="OB08G19850.1"/>
    <property type="gene ID" value="OB08G19850"/>
</dbReference>
<dbReference type="eggNOG" id="ENOG502QUNQ">
    <property type="taxonomic scope" value="Eukaryota"/>
</dbReference>
<organism evidence="3">
    <name type="scientific">Oryza brachyantha</name>
    <name type="common">malo sina</name>
    <dbReference type="NCBI Taxonomy" id="4533"/>
    <lineage>
        <taxon>Eukaryota</taxon>
        <taxon>Viridiplantae</taxon>
        <taxon>Streptophyta</taxon>
        <taxon>Embryophyta</taxon>
        <taxon>Tracheophyta</taxon>
        <taxon>Spermatophyta</taxon>
        <taxon>Magnoliopsida</taxon>
        <taxon>Liliopsida</taxon>
        <taxon>Poales</taxon>
        <taxon>Poaceae</taxon>
        <taxon>BOP clade</taxon>
        <taxon>Oryzoideae</taxon>
        <taxon>Oryzeae</taxon>
        <taxon>Oryzinae</taxon>
        <taxon>Oryza</taxon>
    </lineage>
</organism>
<dbReference type="OMA" id="HELAWKH"/>
<feature type="domain" description="DUF659" evidence="2">
    <location>
        <begin position="151"/>
        <end position="251"/>
    </location>
</feature>
<evidence type="ECO:0000313" key="4">
    <source>
        <dbReference type="Proteomes" id="UP000006038"/>
    </source>
</evidence>
<protein>
    <recommendedName>
        <fullName evidence="2">DUF659 domain-containing protein</fullName>
    </recommendedName>
</protein>
<reference evidence="3" key="2">
    <citation type="submission" date="2013-04" db="UniProtKB">
        <authorList>
            <consortium name="EnsemblPlants"/>
        </authorList>
    </citation>
    <scope>IDENTIFICATION</scope>
</reference>
<name>J3MSA6_ORYBR</name>
<feature type="region of interest" description="Disordered" evidence="1">
    <location>
        <begin position="1"/>
        <end position="36"/>
    </location>
</feature>
<evidence type="ECO:0000256" key="1">
    <source>
        <dbReference type="SAM" id="MobiDB-lite"/>
    </source>
</evidence>
<feature type="compositionally biased region" description="Acidic residues" evidence="1">
    <location>
        <begin position="16"/>
        <end position="26"/>
    </location>
</feature>
<dbReference type="HOGENOM" id="CLU_872582_0_0_1"/>
<dbReference type="AlphaFoldDB" id="J3MSA6"/>
<sequence>MHDHFKKNKRSRPIFLEEDEGAEEAEGLANKNATTSSLALAVPSSGTAAKRRATYNFEAPATKDAKPKETKTVAAMIRKTPEEIMDERRSGRFQSTMERSTKSKEDKHYVDMQWALWFYECGMPFNVVASRQFEIACQATAQYGSGYKPMSKHMLREPLLQDCVKETSKMKVDHELAWKHYGCTLMSDGWTDRRGRHLINFLVNSMEWTYFLESVDASSEAHDATMLADLLEKRIEIIGKDKVVQVVIDNDCLRASAPLLIVLRAVDGDEKPAMPEIHTKKRNQLVHKRLNDVVFVAYNRKMKTRFQLRRENAGKAMTL</sequence>
<dbReference type="STRING" id="4533.J3MSA6"/>
<evidence type="ECO:0000259" key="2">
    <source>
        <dbReference type="Pfam" id="PF04937"/>
    </source>
</evidence>
<dbReference type="PANTHER" id="PTHR32166:SF74">
    <property type="entry name" value="OS05G0256350 PROTEIN"/>
    <property type="match status" value="1"/>
</dbReference>
<dbReference type="Pfam" id="PF04937">
    <property type="entry name" value="DUF659"/>
    <property type="match status" value="1"/>
</dbReference>
<proteinExistence type="predicted"/>